<organism evidence="2 3">
    <name type="scientific">Halarcobacter ebronensis</name>
    <dbReference type="NCBI Taxonomy" id="1462615"/>
    <lineage>
        <taxon>Bacteria</taxon>
        <taxon>Pseudomonadati</taxon>
        <taxon>Campylobacterota</taxon>
        <taxon>Epsilonproteobacteria</taxon>
        <taxon>Campylobacterales</taxon>
        <taxon>Arcobacteraceae</taxon>
        <taxon>Halarcobacter</taxon>
    </lineage>
</organism>
<evidence type="ECO:0008006" key="4">
    <source>
        <dbReference type="Google" id="ProtNLM"/>
    </source>
</evidence>
<evidence type="ECO:0000313" key="3">
    <source>
        <dbReference type="Proteomes" id="UP000290172"/>
    </source>
</evidence>
<feature type="chain" id="PRO_5020656799" description="Lipoprotein" evidence="1">
    <location>
        <begin position="20"/>
        <end position="145"/>
    </location>
</feature>
<proteinExistence type="predicted"/>
<dbReference type="RefSeq" id="WP_128978160.1">
    <property type="nucleotide sequence ID" value="NZ_PDKJ01000001.1"/>
</dbReference>
<accession>A0A4Q0YIJ5</accession>
<dbReference type="Proteomes" id="UP000290172">
    <property type="component" value="Unassembled WGS sequence"/>
</dbReference>
<name>A0A4Q0YIJ5_9BACT</name>
<sequence>MKKLLNLSLATVAAFSLTACVSSSTPSIESAVKEDLKTVCSVEKSGIENVIATAKQYNEVAKAKHLEFRRLDVNNSDLIISVEEAIKTGAKEVNPNDFKGKPSKTKLATDYAAERACRFAISALIQADEGKKTWRLSVPGDGFKY</sequence>
<keyword evidence="1" id="KW-0732">Signal</keyword>
<reference evidence="2 3" key="1">
    <citation type="submission" date="2017-10" db="EMBL/GenBank/DDBJ databases">
        <title>Genomics of the genus Arcobacter.</title>
        <authorList>
            <person name="Perez-Cataluna A."/>
            <person name="Figueras M.J."/>
        </authorList>
    </citation>
    <scope>NUCLEOTIDE SEQUENCE [LARGE SCALE GENOMIC DNA]</scope>
    <source>
        <strain evidence="2 3">CECT 8993</strain>
    </source>
</reference>
<protein>
    <recommendedName>
        <fullName evidence="4">Lipoprotein</fullName>
    </recommendedName>
</protein>
<comment type="caution">
    <text evidence="2">The sequence shown here is derived from an EMBL/GenBank/DDBJ whole genome shotgun (WGS) entry which is preliminary data.</text>
</comment>
<evidence type="ECO:0000256" key="1">
    <source>
        <dbReference type="SAM" id="SignalP"/>
    </source>
</evidence>
<gene>
    <name evidence="2" type="ORF">CRV08_01000</name>
</gene>
<dbReference type="AlphaFoldDB" id="A0A4Q0YIJ5"/>
<evidence type="ECO:0000313" key="2">
    <source>
        <dbReference type="EMBL" id="RXJ70173.1"/>
    </source>
</evidence>
<feature type="signal peptide" evidence="1">
    <location>
        <begin position="1"/>
        <end position="19"/>
    </location>
</feature>
<dbReference type="EMBL" id="PDKJ01000001">
    <property type="protein sequence ID" value="RXJ70173.1"/>
    <property type="molecule type" value="Genomic_DNA"/>
</dbReference>
<dbReference type="PROSITE" id="PS51257">
    <property type="entry name" value="PROKAR_LIPOPROTEIN"/>
    <property type="match status" value="1"/>
</dbReference>